<evidence type="ECO:0000313" key="2">
    <source>
        <dbReference type="EMBL" id="MBK6264021.1"/>
    </source>
</evidence>
<keyword evidence="3" id="KW-1185">Reference proteome</keyword>
<evidence type="ECO:0000256" key="1">
    <source>
        <dbReference type="SAM" id="Phobius"/>
    </source>
</evidence>
<evidence type="ECO:0000313" key="3">
    <source>
        <dbReference type="Proteomes" id="UP000611723"/>
    </source>
</evidence>
<sequence length="123" mass="14637">MKKTIYLLAWIFSFIFVTGLLFLILRLPYAIKLLYIGETGAGLLCFPIILYYKWKEKKLEHKQLLYQWISGQSFLIIFVLSTWARFINDFLANILFSGSFFIFGFIFLPLLFHNMYKQSLLEI</sequence>
<name>A0A934WW46_9BACT</name>
<keyword evidence="1" id="KW-0472">Membrane</keyword>
<feature type="transmembrane region" description="Helical" evidence="1">
    <location>
        <begin position="7"/>
        <end position="27"/>
    </location>
</feature>
<feature type="transmembrane region" description="Helical" evidence="1">
    <location>
        <begin position="33"/>
        <end position="52"/>
    </location>
</feature>
<reference evidence="2" key="1">
    <citation type="submission" date="2021-01" db="EMBL/GenBank/DDBJ databases">
        <title>Marivirga aurantiaca sp. nov., isolated from intertidal surface sediments.</title>
        <authorList>
            <person name="Zhang M."/>
        </authorList>
    </citation>
    <scope>NUCLEOTIDE SEQUENCE</scope>
    <source>
        <strain evidence="2">S37H4</strain>
    </source>
</reference>
<organism evidence="2 3">
    <name type="scientific">Marivirga aurantiaca</name>
    <dbReference type="NCBI Taxonomy" id="2802615"/>
    <lineage>
        <taxon>Bacteria</taxon>
        <taxon>Pseudomonadati</taxon>
        <taxon>Bacteroidota</taxon>
        <taxon>Cytophagia</taxon>
        <taxon>Cytophagales</taxon>
        <taxon>Marivirgaceae</taxon>
        <taxon>Marivirga</taxon>
    </lineage>
</organism>
<accession>A0A934WW46</accession>
<dbReference type="EMBL" id="JAEQBW010000001">
    <property type="protein sequence ID" value="MBK6264021.1"/>
    <property type="molecule type" value="Genomic_DNA"/>
</dbReference>
<dbReference type="Proteomes" id="UP000611723">
    <property type="component" value="Unassembled WGS sequence"/>
</dbReference>
<comment type="caution">
    <text evidence="2">The sequence shown here is derived from an EMBL/GenBank/DDBJ whole genome shotgun (WGS) entry which is preliminary data.</text>
</comment>
<keyword evidence="1" id="KW-0812">Transmembrane</keyword>
<dbReference type="RefSeq" id="WP_201429699.1">
    <property type="nucleotide sequence ID" value="NZ_JAEQBW010000001.1"/>
</dbReference>
<feature type="transmembrane region" description="Helical" evidence="1">
    <location>
        <begin position="90"/>
        <end position="112"/>
    </location>
</feature>
<proteinExistence type="predicted"/>
<protein>
    <submittedName>
        <fullName evidence="2">Uncharacterized protein</fullName>
    </submittedName>
</protein>
<gene>
    <name evidence="2" type="ORF">JKA74_03145</name>
</gene>
<feature type="transmembrane region" description="Helical" evidence="1">
    <location>
        <begin position="64"/>
        <end position="84"/>
    </location>
</feature>
<keyword evidence="1" id="KW-1133">Transmembrane helix</keyword>
<dbReference type="AlphaFoldDB" id="A0A934WW46"/>